<dbReference type="RefSeq" id="WP_188848614.1">
    <property type="nucleotide sequence ID" value="NZ_BMQS01000020.1"/>
</dbReference>
<dbReference type="Pfam" id="PF04967">
    <property type="entry name" value="HTH_10"/>
    <property type="match status" value="1"/>
</dbReference>
<evidence type="ECO:0000259" key="1">
    <source>
        <dbReference type="Pfam" id="PF04967"/>
    </source>
</evidence>
<protein>
    <recommendedName>
        <fullName evidence="1">HTH bat-type domain-containing protein</fullName>
    </recommendedName>
</protein>
<name>A0A830H6H3_9CREN</name>
<dbReference type="Gene3D" id="1.10.10.10">
    <property type="entry name" value="Winged helix-like DNA-binding domain superfamily/Winged helix DNA-binding domain"/>
    <property type="match status" value="1"/>
</dbReference>
<dbReference type="OrthoDB" id="27447at2157"/>
<feature type="domain" description="HTH bat-type" evidence="1">
    <location>
        <begin position="162"/>
        <end position="213"/>
    </location>
</feature>
<dbReference type="PANTHER" id="PTHR34236">
    <property type="entry name" value="DIMETHYL SULFOXIDE REDUCTASE TRANSCRIPTIONAL ACTIVATOR"/>
    <property type="match status" value="1"/>
</dbReference>
<dbReference type="SUPFAM" id="SSF88659">
    <property type="entry name" value="Sigma3 and sigma4 domains of RNA polymerase sigma factors"/>
    <property type="match status" value="1"/>
</dbReference>
<dbReference type="InterPro" id="IPR013324">
    <property type="entry name" value="RNA_pol_sigma_r3/r4-like"/>
</dbReference>
<comment type="caution">
    <text evidence="2">The sequence shown here is derived from an EMBL/GenBank/DDBJ whole genome shotgun (WGS) entry which is preliminary data.</text>
</comment>
<dbReference type="Proteomes" id="UP000616143">
    <property type="component" value="Unassembled WGS sequence"/>
</dbReference>
<reference evidence="2" key="1">
    <citation type="journal article" date="2014" name="Int. J. Syst. Evol. Microbiol.">
        <title>Complete genome sequence of Corynebacterium casei LMG S-19264T (=DSM 44701T), isolated from a smear-ripened cheese.</title>
        <authorList>
            <consortium name="US DOE Joint Genome Institute (JGI-PGF)"/>
            <person name="Walter F."/>
            <person name="Albersmeier A."/>
            <person name="Kalinowski J."/>
            <person name="Ruckert C."/>
        </authorList>
    </citation>
    <scope>NUCLEOTIDE SEQUENCE</scope>
    <source>
        <strain evidence="2">JCM 31740</strain>
    </source>
</reference>
<dbReference type="InterPro" id="IPR007050">
    <property type="entry name" value="HTH_bacterioopsin"/>
</dbReference>
<evidence type="ECO:0000313" key="2">
    <source>
        <dbReference type="EMBL" id="GGU01612.1"/>
    </source>
</evidence>
<dbReference type="PANTHER" id="PTHR34236:SF1">
    <property type="entry name" value="DIMETHYL SULFOXIDE REDUCTASE TRANSCRIPTIONAL ACTIVATOR"/>
    <property type="match status" value="1"/>
</dbReference>
<accession>A0A830H6H3</accession>
<reference evidence="2" key="2">
    <citation type="submission" date="2020-09" db="EMBL/GenBank/DDBJ databases">
        <authorList>
            <person name="Sun Q."/>
            <person name="Ohkuma M."/>
        </authorList>
    </citation>
    <scope>NUCLEOTIDE SEQUENCE</scope>
    <source>
        <strain evidence="2">JCM 31740</strain>
    </source>
</reference>
<dbReference type="AlphaFoldDB" id="A0A830H6H3"/>
<dbReference type="EMBL" id="BMQS01000020">
    <property type="protein sequence ID" value="GGU01612.1"/>
    <property type="molecule type" value="Genomic_DNA"/>
</dbReference>
<dbReference type="InterPro" id="IPR036388">
    <property type="entry name" value="WH-like_DNA-bd_sf"/>
</dbReference>
<gene>
    <name evidence="2" type="ORF">GCM10007116_18480</name>
</gene>
<sequence length="220" mass="25390">MAPTGITMILSHDDWSLVTEKYSRDELRVVMRSRLASPDLDREYVIGEVTTKEPRVLNYLVRAMRSRPRTFRVELVDVVRGRGELRATFTMEVKLRGGILERLLSLGAYYCVENISEGRERWDVLLDSAKVREVVPTIRTVAEELRVFRREFDPLLSAKGRLTSREEEVLRLAVRRGYFEWPREVGLAELASELGVTRTAVLQILRKAMKKVAESYAEAF</sequence>
<organism evidence="2 3">
    <name type="scientific">Sulfodiicoccus acidiphilus</name>
    <dbReference type="NCBI Taxonomy" id="1670455"/>
    <lineage>
        <taxon>Archaea</taxon>
        <taxon>Thermoproteota</taxon>
        <taxon>Thermoprotei</taxon>
        <taxon>Sulfolobales</taxon>
        <taxon>Sulfolobaceae</taxon>
        <taxon>Sulfodiicoccus</taxon>
    </lineage>
</organism>
<proteinExistence type="predicted"/>
<evidence type="ECO:0000313" key="3">
    <source>
        <dbReference type="Proteomes" id="UP000616143"/>
    </source>
</evidence>